<dbReference type="OrthoDB" id="10071381at2759"/>
<evidence type="ECO:0000256" key="2">
    <source>
        <dbReference type="ARBA" id="ARBA00009870"/>
    </source>
</evidence>
<dbReference type="Pfam" id="PF04825">
    <property type="entry name" value="Rad21_Rec8_N"/>
    <property type="match status" value="1"/>
</dbReference>
<evidence type="ECO:0000313" key="7">
    <source>
        <dbReference type="EMBL" id="AOW01415.1"/>
    </source>
</evidence>
<dbReference type="VEuPathDB" id="FungiDB:YALI0_B08470g"/>
<accession>A0A1D8N705</accession>
<dbReference type="OMA" id="HEDIHEM"/>
<reference evidence="8 10" key="2">
    <citation type="submission" date="2018-07" db="EMBL/GenBank/DDBJ databases">
        <title>Draft Genome Assemblies for Five Robust Yarrowia lipolytica Strains Exhibiting High Lipid Production and Pentose Sugar Utilization and Sugar Alcohol Secretion from Undetoxified Lignocellulosic Biomass Hydrolysates.</title>
        <authorList>
            <consortium name="DOE Joint Genome Institute"/>
            <person name="Walker C."/>
            <person name="Ryu S."/>
            <person name="Na H."/>
            <person name="Zane M."/>
            <person name="LaButti K."/>
            <person name="Lipzen A."/>
            <person name="Haridas S."/>
            <person name="Barry K."/>
            <person name="Grigoriev I.V."/>
            <person name="Quarterman J."/>
            <person name="Slininger P."/>
            <person name="Dien B."/>
            <person name="Trinh C.T."/>
        </authorList>
    </citation>
    <scope>NUCLEOTIDE SEQUENCE [LARGE SCALE GENOMIC DNA]</scope>
    <source>
        <strain evidence="8 10">YB392</strain>
    </source>
</reference>
<evidence type="ECO:0000259" key="6">
    <source>
        <dbReference type="Pfam" id="PF04825"/>
    </source>
</evidence>
<evidence type="ECO:0000256" key="3">
    <source>
        <dbReference type="ARBA" id="ARBA00023242"/>
    </source>
</evidence>
<reference evidence="7 9" key="1">
    <citation type="journal article" date="2016" name="PLoS ONE">
        <title>Sequence Assembly of Yarrowia lipolytica Strain W29/CLIB89 Shows Transposable Element Diversity.</title>
        <authorList>
            <person name="Magnan C."/>
            <person name="Yu J."/>
            <person name="Chang I."/>
            <person name="Jahn E."/>
            <person name="Kanomata Y."/>
            <person name="Wu J."/>
            <person name="Zeller M."/>
            <person name="Oakes M."/>
            <person name="Baldi P."/>
            <person name="Sandmeyer S."/>
        </authorList>
    </citation>
    <scope>NUCLEOTIDE SEQUENCE [LARGE SCALE GENOMIC DNA]</scope>
    <source>
        <strain evidence="7">CLIB89</strain>
        <strain evidence="9">CLIB89(W29)</strain>
    </source>
</reference>
<dbReference type="Proteomes" id="UP000256601">
    <property type="component" value="Unassembled WGS sequence"/>
</dbReference>
<comment type="subcellular location">
    <subcellularLocation>
        <location evidence="1">Nucleus</location>
    </subcellularLocation>
</comment>
<dbReference type="EMBL" id="KZ858952">
    <property type="protein sequence ID" value="RDW28454.1"/>
    <property type="molecule type" value="Genomic_DNA"/>
</dbReference>
<evidence type="ECO:0000313" key="9">
    <source>
        <dbReference type="Proteomes" id="UP000182444"/>
    </source>
</evidence>
<evidence type="ECO:0000313" key="10">
    <source>
        <dbReference type="Proteomes" id="UP000256601"/>
    </source>
</evidence>
<dbReference type="Pfam" id="PF04824">
    <property type="entry name" value="Rad21_Rec8"/>
    <property type="match status" value="1"/>
</dbReference>
<dbReference type="PANTHER" id="PTHR12585:SF69">
    <property type="entry name" value="FI11703P"/>
    <property type="match status" value="1"/>
</dbReference>
<dbReference type="AlphaFoldDB" id="A0A1D8N705"/>
<dbReference type="InterPro" id="IPR006909">
    <property type="entry name" value="Rad21/Rec8_C_eu"/>
</dbReference>
<comment type="similarity">
    <text evidence="2">Belongs to the rad21 family.</text>
</comment>
<protein>
    <submittedName>
        <fullName evidence="8">Rec8 like protein-domain-containing protein</fullName>
    </submittedName>
</protein>
<dbReference type="RefSeq" id="XP_500643.1">
    <property type="nucleotide sequence ID" value="XM_500643.1"/>
</dbReference>
<dbReference type="GO" id="GO:0003682">
    <property type="term" value="F:chromatin binding"/>
    <property type="evidence" value="ECO:0007669"/>
    <property type="project" value="TreeGrafter"/>
</dbReference>
<dbReference type="InterPro" id="IPR006910">
    <property type="entry name" value="Rad21_Rec8_N"/>
</dbReference>
<dbReference type="GeneID" id="2907317"/>
<dbReference type="SUPFAM" id="SSF46785">
    <property type="entry name" value="Winged helix' DNA-binding domain"/>
    <property type="match status" value="1"/>
</dbReference>
<dbReference type="InterPro" id="IPR036390">
    <property type="entry name" value="WH_DNA-bd_sf"/>
</dbReference>
<gene>
    <name evidence="8" type="ORF">B0I71DRAFT_43370</name>
    <name evidence="7" type="ORF">YALI1_B11484g</name>
</gene>
<evidence type="ECO:0000256" key="4">
    <source>
        <dbReference type="SAM" id="MobiDB-lite"/>
    </source>
</evidence>
<dbReference type="VEuPathDB" id="FungiDB:YALI1_B11484g"/>
<dbReference type="Gene3D" id="1.10.10.580">
    <property type="entry name" value="Structural maintenance of chromosome 1. Chain E"/>
    <property type="match status" value="1"/>
</dbReference>
<evidence type="ECO:0000259" key="5">
    <source>
        <dbReference type="Pfam" id="PF04824"/>
    </source>
</evidence>
<evidence type="ECO:0000256" key="1">
    <source>
        <dbReference type="ARBA" id="ARBA00004123"/>
    </source>
</evidence>
<dbReference type="GO" id="GO:0005634">
    <property type="term" value="C:nucleus"/>
    <property type="evidence" value="ECO:0007669"/>
    <property type="project" value="UniProtKB-SubCell"/>
</dbReference>
<dbReference type="GO" id="GO:0007064">
    <property type="term" value="P:mitotic sister chromatid cohesion"/>
    <property type="evidence" value="ECO:0007669"/>
    <property type="project" value="TreeGrafter"/>
</dbReference>
<feature type="domain" description="Rad21/Rec8-like protein N-terminal" evidence="6">
    <location>
        <begin position="1"/>
        <end position="100"/>
    </location>
</feature>
<feature type="domain" description="Rad21/Rec8-like protein C-terminal eukaryotic" evidence="5">
    <location>
        <begin position="477"/>
        <end position="528"/>
    </location>
</feature>
<proteinExistence type="inferred from homology"/>
<dbReference type="InterPro" id="IPR023093">
    <property type="entry name" value="ScpA-like_C"/>
</dbReference>
<dbReference type="GO" id="GO:1990414">
    <property type="term" value="P:replication-born double-strand break repair via sister chromatid exchange"/>
    <property type="evidence" value="ECO:0007669"/>
    <property type="project" value="TreeGrafter"/>
</dbReference>
<dbReference type="EMBL" id="CP017554">
    <property type="protein sequence ID" value="AOW01415.1"/>
    <property type="molecule type" value="Genomic_DNA"/>
</dbReference>
<name>A0A1D8N705_YARLL</name>
<sequence length="543" mass="59090">MFFSEQLLTDRGPLAQVWLAANLEKKLKRSDLLNTDIPKSVKAIVDSEKKVPMALRLSGQLLLGVVRIYGRQTGYLLDDCSHTVTKIKMTFKPGNVDLPTVSSGGKNTSKASAALTLGNAITDLDLALPPAPVIPGLNLPGLNLGLDEFMPVSNANLVSNATDITLPQHDMSIEIGRADEEDELADLGDDLDLDLGLDLDGELNLDEPAGEEAANQSIEIPRGDDDELANLDDGLDLGLDLGADNLEEELAAQQASEQLDLPMSPIEPADDVLLEEEDGLTLEEPTINMADALAGNIPEPSVPAPRKRRAARGKRAKFDDETQLDQDFVQQQRRNRDGIIYEHPQLEAFEKEVNLFNDLSADIMALVDPETIRKTLSSREVRDGDDEEQVMTPAASPNGKRGFEEVEQEVADQHADLPMDFDIPDDIVMDNTETVDEIAAAAADEEEDLLVTGTVDGIAKSTIATAQTLRRQMSGDNDKVQFSEMIAGKGRKAAVQSFFEVLVLATKDTISINQPQPYADFSVSAKDNLFDDMWSETNTEIAA</sequence>
<dbReference type="PANTHER" id="PTHR12585">
    <property type="entry name" value="SCC1 / RAD21 FAMILY MEMBER"/>
    <property type="match status" value="1"/>
</dbReference>
<organism evidence="7 9">
    <name type="scientific">Yarrowia lipolytica</name>
    <name type="common">Candida lipolytica</name>
    <dbReference type="NCBI Taxonomy" id="4952"/>
    <lineage>
        <taxon>Eukaryota</taxon>
        <taxon>Fungi</taxon>
        <taxon>Dikarya</taxon>
        <taxon>Ascomycota</taxon>
        <taxon>Saccharomycotina</taxon>
        <taxon>Dipodascomycetes</taxon>
        <taxon>Dipodascales</taxon>
        <taxon>Dipodascales incertae sedis</taxon>
        <taxon>Yarrowia</taxon>
    </lineage>
</organism>
<dbReference type="Proteomes" id="UP000182444">
    <property type="component" value="Chromosome 1B"/>
</dbReference>
<dbReference type="GO" id="GO:0030892">
    <property type="term" value="C:mitotic cohesin complex"/>
    <property type="evidence" value="ECO:0007669"/>
    <property type="project" value="TreeGrafter"/>
</dbReference>
<evidence type="ECO:0000313" key="8">
    <source>
        <dbReference type="EMBL" id="RDW28454.1"/>
    </source>
</evidence>
<dbReference type="KEGG" id="yli:2907317"/>
<dbReference type="eggNOG" id="KOG1213">
    <property type="taxonomic scope" value="Eukaryota"/>
</dbReference>
<dbReference type="InterPro" id="IPR039781">
    <property type="entry name" value="Rad21/Rec8-like"/>
</dbReference>
<feature type="region of interest" description="Disordered" evidence="4">
    <location>
        <begin position="380"/>
        <end position="402"/>
    </location>
</feature>
<keyword evidence="3" id="KW-0539">Nucleus</keyword>